<dbReference type="SUPFAM" id="SSF53335">
    <property type="entry name" value="S-adenosyl-L-methionine-dependent methyltransferases"/>
    <property type="match status" value="1"/>
</dbReference>
<dbReference type="NCBIfam" id="TIGR01444">
    <property type="entry name" value="fkbM_fam"/>
    <property type="match status" value="1"/>
</dbReference>
<dbReference type="PANTHER" id="PTHR34203:SF15">
    <property type="entry name" value="SLL1173 PROTEIN"/>
    <property type="match status" value="1"/>
</dbReference>
<proteinExistence type="predicted"/>
<reference evidence="2 3" key="1">
    <citation type="submission" date="2020-06" db="EMBL/GenBank/DDBJ databases">
        <title>Oricola thermophila sp. nov. isolated from a tidal sediments.</title>
        <authorList>
            <person name="Kwon K.K."/>
            <person name="Yang S.-H."/>
            <person name="Park M.-J."/>
        </authorList>
    </citation>
    <scope>NUCLEOTIDE SEQUENCE [LARGE SCALE GENOMIC DNA]</scope>
    <source>
        <strain evidence="2 3">MEBiC13590</strain>
    </source>
</reference>
<dbReference type="InterPro" id="IPR006342">
    <property type="entry name" value="FkbM_mtfrase"/>
</dbReference>
<dbReference type="InterPro" id="IPR029063">
    <property type="entry name" value="SAM-dependent_MTases_sf"/>
</dbReference>
<feature type="domain" description="Methyltransferase FkbM" evidence="1">
    <location>
        <begin position="3"/>
        <end position="152"/>
    </location>
</feature>
<keyword evidence="3" id="KW-1185">Reference proteome</keyword>
<accession>A0A6N1VGN8</accession>
<dbReference type="EMBL" id="CP054836">
    <property type="protein sequence ID" value="QKV18329.1"/>
    <property type="molecule type" value="Genomic_DNA"/>
</dbReference>
<dbReference type="InterPro" id="IPR052514">
    <property type="entry name" value="SAM-dependent_MTase"/>
</dbReference>
<evidence type="ECO:0000259" key="1">
    <source>
        <dbReference type="Pfam" id="PF05050"/>
    </source>
</evidence>
<protein>
    <submittedName>
        <fullName evidence="2">FkbM family methyltransferase</fullName>
    </submittedName>
</protein>
<gene>
    <name evidence="2" type="ORF">HTY61_07615</name>
</gene>
<keyword evidence="2" id="KW-0808">Transferase</keyword>
<dbReference type="GO" id="GO:0032259">
    <property type="term" value="P:methylation"/>
    <property type="evidence" value="ECO:0007669"/>
    <property type="project" value="UniProtKB-KW"/>
</dbReference>
<sequence length="197" mass="21569">MLEIGAHIGTQTLQFAESGLFRKVISVEPVPDNLEALSHNVKINGLEETVTIVPCAIGEEPGTASMYFDTFNSGGHSLREPEGETGAQSVQVEVLDVARLLSTRANVPASDVGCLWIDAEGFEFEILRSVLNAGIRDALFNVEFTPRFYGERKKAEFIAFLETNFSSLHVVSDGRLVPARFDELFSAANHQDIVLVN</sequence>
<evidence type="ECO:0000313" key="3">
    <source>
        <dbReference type="Proteomes" id="UP000509367"/>
    </source>
</evidence>
<keyword evidence="2" id="KW-0489">Methyltransferase</keyword>
<dbReference type="Pfam" id="PF05050">
    <property type="entry name" value="Methyltransf_21"/>
    <property type="match status" value="1"/>
</dbReference>
<dbReference type="Proteomes" id="UP000509367">
    <property type="component" value="Chromosome"/>
</dbReference>
<organism evidence="2 3">
    <name type="scientific">Oricola thermophila</name>
    <dbReference type="NCBI Taxonomy" id="2742145"/>
    <lineage>
        <taxon>Bacteria</taxon>
        <taxon>Pseudomonadati</taxon>
        <taxon>Pseudomonadota</taxon>
        <taxon>Alphaproteobacteria</taxon>
        <taxon>Hyphomicrobiales</taxon>
        <taxon>Ahrensiaceae</taxon>
        <taxon>Oricola</taxon>
    </lineage>
</organism>
<dbReference type="GO" id="GO:0008168">
    <property type="term" value="F:methyltransferase activity"/>
    <property type="evidence" value="ECO:0007669"/>
    <property type="project" value="UniProtKB-KW"/>
</dbReference>
<dbReference type="PANTHER" id="PTHR34203">
    <property type="entry name" value="METHYLTRANSFERASE, FKBM FAMILY PROTEIN"/>
    <property type="match status" value="1"/>
</dbReference>
<dbReference type="KEGG" id="orm:HTY61_07615"/>
<dbReference type="Gene3D" id="3.40.50.150">
    <property type="entry name" value="Vaccinia Virus protein VP39"/>
    <property type="match status" value="1"/>
</dbReference>
<dbReference type="RefSeq" id="WP_175276223.1">
    <property type="nucleotide sequence ID" value="NZ_CP054836.1"/>
</dbReference>
<evidence type="ECO:0000313" key="2">
    <source>
        <dbReference type="EMBL" id="QKV18329.1"/>
    </source>
</evidence>
<dbReference type="AlphaFoldDB" id="A0A6N1VGN8"/>
<name>A0A6N1VGN8_9HYPH</name>